<evidence type="ECO:0000259" key="5">
    <source>
        <dbReference type="PROSITE" id="PS50002"/>
    </source>
</evidence>
<evidence type="ECO:0000256" key="2">
    <source>
        <dbReference type="PROSITE-ProRule" id="PRU00192"/>
    </source>
</evidence>
<dbReference type="GO" id="GO:0048812">
    <property type="term" value="P:neuron projection morphogenesis"/>
    <property type="evidence" value="ECO:0000318"/>
    <property type="project" value="GO_Central"/>
</dbReference>
<dbReference type="SUPFAM" id="SSF51045">
    <property type="entry name" value="WW domain"/>
    <property type="match status" value="1"/>
</dbReference>
<dbReference type="GO" id="GO:0005737">
    <property type="term" value="C:cytoplasm"/>
    <property type="evidence" value="ECO:0000318"/>
    <property type="project" value="GO_Central"/>
</dbReference>
<dbReference type="PANTHER" id="PTHR23065:SF57">
    <property type="entry name" value="GROWTH ARREST-SPECIFIC PROTEIN 7"/>
    <property type="match status" value="1"/>
</dbReference>
<evidence type="ECO:0000256" key="3">
    <source>
        <dbReference type="PROSITE-ProRule" id="PRU01077"/>
    </source>
</evidence>
<dbReference type="InterPro" id="IPR001202">
    <property type="entry name" value="WW_dom"/>
</dbReference>
<feature type="compositionally biased region" description="Basic and acidic residues" evidence="4">
    <location>
        <begin position="378"/>
        <end position="390"/>
    </location>
</feature>
<feature type="region of interest" description="Disordered" evidence="4">
    <location>
        <begin position="74"/>
        <end position="100"/>
    </location>
</feature>
<keyword evidence="3" id="KW-0175">Coiled coil</keyword>
<dbReference type="GO" id="GO:0048268">
    <property type="term" value="P:clathrin coat assembly"/>
    <property type="evidence" value="ECO:0000318"/>
    <property type="project" value="GO_Central"/>
</dbReference>
<dbReference type="Gene3D" id="1.20.1270.60">
    <property type="entry name" value="Arfaptin homology (AH) domain/BAR domain"/>
    <property type="match status" value="1"/>
</dbReference>
<dbReference type="Gene3D" id="2.20.70.10">
    <property type="match status" value="1"/>
</dbReference>
<feature type="domain" description="WW" evidence="6">
    <location>
        <begin position="90"/>
        <end position="123"/>
    </location>
</feature>
<dbReference type="Pfam" id="PF00611">
    <property type="entry name" value="FCH"/>
    <property type="match status" value="1"/>
</dbReference>
<dbReference type="Pfam" id="PF00397">
    <property type="entry name" value="WW"/>
    <property type="match status" value="1"/>
</dbReference>
<feature type="compositionally biased region" description="Polar residues" evidence="4">
    <location>
        <begin position="170"/>
        <end position="180"/>
    </location>
</feature>
<dbReference type="InterPro" id="IPR031160">
    <property type="entry name" value="F_BAR_dom"/>
</dbReference>
<dbReference type="InterPro" id="IPR027267">
    <property type="entry name" value="AH/BAR_dom_sf"/>
</dbReference>
<evidence type="ECO:0000256" key="1">
    <source>
        <dbReference type="ARBA" id="ARBA00022443"/>
    </source>
</evidence>
<dbReference type="PRINTS" id="PR00452">
    <property type="entry name" value="SH3DOMAIN"/>
</dbReference>
<evidence type="ECO:0000259" key="7">
    <source>
        <dbReference type="PROSITE" id="PS51741"/>
    </source>
</evidence>
<feature type="compositionally biased region" description="Pro residues" evidence="4">
    <location>
        <begin position="85"/>
        <end position="94"/>
    </location>
</feature>
<gene>
    <name evidence="9" type="primary">LOC118428816</name>
</gene>
<dbReference type="PROSITE" id="PS50020">
    <property type="entry name" value="WW_DOMAIN_2"/>
    <property type="match status" value="1"/>
</dbReference>
<dbReference type="GO" id="GO:0030136">
    <property type="term" value="C:clathrin-coated vesicle"/>
    <property type="evidence" value="ECO:0000318"/>
    <property type="project" value="GO_Central"/>
</dbReference>
<dbReference type="GO" id="GO:0005886">
    <property type="term" value="C:plasma membrane"/>
    <property type="evidence" value="ECO:0000318"/>
    <property type="project" value="GO_Central"/>
</dbReference>
<dbReference type="OMA" id="HGENSHN"/>
<dbReference type="SUPFAM" id="SSF50044">
    <property type="entry name" value="SH3-domain"/>
    <property type="match status" value="1"/>
</dbReference>
<keyword evidence="1 2" id="KW-0728">SH3 domain</keyword>
<dbReference type="InterPro" id="IPR036028">
    <property type="entry name" value="SH3-like_dom_sf"/>
</dbReference>
<dbReference type="GO" id="GO:0072583">
    <property type="term" value="P:clathrin-dependent endocytosis"/>
    <property type="evidence" value="ECO:0000318"/>
    <property type="project" value="GO_Central"/>
</dbReference>
<dbReference type="FunFam" id="2.30.30.40:FF:000216">
    <property type="entry name" value="growth arrest-specific protein 7 isoform X1"/>
    <property type="match status" value="1"/>
</dbReference>
<organism evidence="8 9">
    <name type="scientific">Branchiostoma floridae</name>
    <name type="common">Florida lancelet</name>
    <name type="synonym">Amphioxus</name>
    <dbReference type="NCBI Taxonomy" id="7739"/>
    <lineage>
        <taxon>Eukaryota</taxon>
        <taxon>Metazoa</taxon>
        <taxon>Chordata</taxon>
        <taxon>Cephalochordata</taxon>
        <taxon>Leptocardii</taxon>
        <taxon>Amphioxiformes</taxon>
        <taxon>Branchiostomatidae</taxon>
        <taxon>Branchiostoma</taxon>
    </lineage>
</organism>
<feature type="compositionally biased region" description="Basic and acidic residues" evidence="4">
    <location>
        <begin position="151"/>
        <end position="162"/>
    </location>
</feature>
<dbReference type="InterPro" id="IPR001452">
    <property type="entry name" value="SH3_domain"/>
</dbReference>
<dbReference type="RefSeq" id="XP_035694927.1">
    <property type="nucleotide sequence ID" value="XM_035839034.1"/>
</dbReference>
<dbReference type="SUPFAM" id="SSF103657">
    <property type="entry name" value="BAR/IMD domain-like"/>
    <property type="match status" value="1"/>
</dbReference>
<dbReference type="CDD" id="cd00201">
    <property type="entry name" value="WW"/>
    <property type="match status" value="1"/>
</dbReference>
<dbReference type="FunFam" id="1.20.1270.60:FF:000024">
    <property type="entry name" value="growth arrest-specific protein 7 isoform X2"/>
    <property type="match status" value="1"/>
</dbReference>
<dbReference type="Gene3D" id="2.30.30.40">
    <property type="entry name" value="SH3 Domains"/>
    <property type="match status" value="1"/>
</dbReference>
<feature type="compositionally biased region" description="Polar residues" evidence="4">
    <location>
        <begin position="204"/>
        <end position="221"/>
    </location>
</feature>
<dbReference type="PANTHER" id="PTHR23065">
    <property type="entry name" value="PROLINE-SERINE-THREONINE PHOSPHATASE INTERACTING PROTEIN 1"/>
    <property type="match status" value="1"/>
</dbReference>
<evidence type="ECO:0000313" key="8">
    <source>
        <dbReference type="Proteomes" id="UP000001554"/>
    </source>
</evidence>
<dbReference type="GeneID" id="118428816"/>
<keyword evidence="8" id="KW-1185">Reference proteome</keyword>
<feature type="domain" description="F-BAR" evidence="7">
    <location>
        <begin position="230"/>
        <end position="476"/>
    </location>
</feature>
<sequence length="497" mass="56195">MEAEGSLCRALYDFVPEPGEQGLAFEAGDWVRVLQTAEDGWWEGEKDGGVRGWFPATYVELVDESQIENQYHNVDDSEPIRSPSPGQPQEPLPPGWQVFMSPDGRPYYVNRQTSETSWDAPLMPGSPVTTPTTPTKKQGYDVIETDGGQKTPEKTPEPEDKILQSPKKVVNNSTPSSSAKLSKDTPKTESTPNIKSPDTKTTDENNVVNHLTFPPSSSASDQKLLKPGEYSYCDYFWADKGNLPGFHVLLEKQLQGKQMTKEMAEYFTERAAAEEAYARTLTRLSQNLLASQEEGTLGDTWSEVKKSIAQEAEVHHRFSVKVQDDIVKPLATFRETFKKDMKKTEQHIADHRKQIQQKYQGINKAKAALAERQKELDQKLQKHKTEDELKKARRKSTAAGDNLLKSVEQYNISQSKWFEEMVSSTLELERLEGERVQMVKGQLNKYISLRKEVDKERGKVLGSIEDKIGDISPDKDRERFVKAHGTGQVRPVDYKLA</sequence>
<reference evidence="8" key="1">
    <citation type="journal article" date="2020" name="Nat. Ecol. Evol.">
        <title>Deeply conserved synteny resolves early events in vertebrate evolution.</title>
        <authorList>
            <person name="Simakov O."/>
            <person name="Marletaz F."/>
            <person name="Yue J.X."/>
            <person name="O'Connell B."/>
            <person name="Jenkins J."/>
            <person name="Brandt A."/>
            <person name="Calef R."/>
            <person name="Tung C.H."/>
            <person name="Huang T.K."/>
            <person name="Schmutz J."/>
            <person name="Satoh N."/>
            <person name="Yu J.K."/>
            <person name="Putnam N.H."/>
            <person name="Green R.E."/>
            <person name="Rokhsar D.S."/>
        </authorList>
    </citation>
    <scope>NUCLEOTIDE SEQUENCE [LARGE SCALE GENOMIC DNA]</scope>
    <source>
        <strain evidence="8">S238N-H82</strain>
    </source>
</reference>
<dbReference type="InterPro" id="IPR036020">
    <property type="entry name" value="WW_dom_sf"/>
</dbReference>
<accession>A0A9J7M5C6</accession>
<evidence type="ECO:0000259" key="6">
    <source>
        <dbReference type="PROSITE" id="PS50020"/>
    </source>
</evidence>
<feature type="region of interest" description="Disordered" evidence="4">
    <location>
        <begin position="116"/>
        <end position="221"/>
    </location>
</feature>
<evidence type="ECO:0000256" key="4">
    <source>
        <dbReference type="SAM" id="MobiDB-lite"/>
    </source>
</evidence>
<dbReference type="AlphaFoldDB" id="A0A9J7M5C6"/>
<name>A0A9J7M5C6_BRAFL</name>
<proteinExistence type="predicted"/>
<reference evidence="9" key="2">
    <citation type="submission" date="2025-08" db="UniProtKB">
        <authorList>
            <consortium name="RefSeq"/>
        </authorList>
    </citation>
    <scope>IDENTIFICATION</scope>
    <source>
        <strain evidence="9">S238N-H82</strain>
        <tissue evidence="9">Testes</tissue>
    </source>
</reference>
<dbReference type="CDD" id="cd11829">
    <property type="entry name" value="SH3_GAS7"/>
    <property type="match status" value="1"/>
</dbReference>
<dbReference type="InterPro" id="IPR001060">
    <property type="entry name" value="FCH_dom"/>
</dbReference>
<dbReference type="Proteomes" id="UP000001554">
    <property type="component" value="Chromosome 13"/>
</dbReference>
<dbReference type="OrthoDB" id="28357at2759"/>
<feature type="domain" description="SH3" evidence="5">
    <location>
        <begin position="3"/>
        <end position="64"/>
    </location>
</feature>
<dbReference type="KEGG" id="bfo:118428816"/>
<dbReference type="Pfam" id="PF07653">
    <property type="entry name" value="SH3_2"/>
    <property type="match status" value="1"/>
</dbReference>
<feature type="region of interest" description="Disordered" evidence="4">
    <location>
        <begin position="378"/>
        <end position="397"/>
    </location>
</feature>
<dbReference type="SMART" id="SM00055">
    <property type="entry name" value="FCH"/>
    <property type="match status" value="1"/>
</dbReference>
<evidence type="ECO:0000313" key="9">
    <source>
        <dbReference type="RefSeq" id="XP_035694927.1"/>
    </source>
</evidence>
<dbReference type="PROSITE" id="PS51741">
    <property type="entry name" value="F_BAR"/>
    <property type="match status" value="1"/>
</dbReference>
<protein>
    <submittedName>
        <fullName evidence="9">Growth arrest-specific protein 7-like</fullName>
    </submittedName>
</protein>
<dbReference type="SMART" id="SM00456">
    <property type="entry name" value="WW"/>
    <property type="match status" value="1"/>
</dbReference>
<dbReference type="SMART" id="SM00326">
    <property type="entry name" value="SH3"/>
    <property type="match status" value="1"/>
</dbReference>
<dbReference type="GO" id="GO:0005905">
    <property type="term" value="C:clathrin-coated pit"/>
    <property type="evidence" value="ECO:0000318"/>
    <property type="project" value="GO_Central"/>
</dbReference>
<dbReference type="PROSITE" id="PS50002">
    <property type="entry name" value="SH3"/>
    <property type="match status" value="1"/>
</dbReference>